<keyword evidence="7" id="KW-1185">Reference proteome</keyword>
<dbReference type="InterPro" id="IPR006514">
    <property type="entry name" value="IRX15/GXM/AGM"/>
</dbReference>
<dbReference type="AlphaFoldDB" id="A0A0K9PWG7"/>
<comment type="caution">
    <text evidence="6">The sequence shown here is derived from an EMBL/GenBank/DDBJ whole genome shotgun (WGS) entry which is preliminary data.</text>
</comment>
<comment type="subcellular location">
    <subcellularLocation>
        <location evidence="1">Golgi apparatus membrane</location>
        <topology evidence="1">Single-pass membrane protein</topology>
    </subcellularLocation>
</comment>
<dbReference type="STRING" id="29655.A0A0K9PWG7"/>
<evidence type="ECO:0000256" key="4">
    <source>
        <dbReference type="ARBA" id="ARBA00023136"/>
    </source>
</evidence>
<keyword evidence="3 5" id="KW-1133">Transmembrane helix</keyword>
<dbReference type="GO" id="GO:0045492">
    <property type="term" value="P:xylan biosynthetic process"/>
    <property type="evidence" value="ECO:0000318"/>
    <property type="project" value="GO_Central"/>
</dbReference>
<dbReference type="OrthoDB" id="1896682at2759"/>
<evidence type="ECO:0000256" key="2">
    <source>
        <dbReference type="ARBA" id="ARBA00022692"/>
    </source>
</evidence>
<dbReference type="Pfam" id="PF21729">
    <property type="entry name" value="IRX15_IRX15L_GXM"/>
    <property type="match status" value="1"/>
</dbReference>
<dbReference type="OMA" id="PIHEGEF"/>
<feature type="transmembrane region" description="Helical" evidence="5">
    <location>
        <begin position="12"/>
        <end position="30"/>
    </location>
</feature>
<reference evidence="7" key="1">
    <citation type="journal article" date="2016" name="Nature">
        <title>The genome of the seagrass Zostera marina reveals angiosperm adaptation to the sea.</title>
        <authorList>
            <person name="Olsen J.L."/>
            <person name="Rouze P."/>
            <person name="Verhelst B."/>
            <person name="Lin Y.-C."/>
            <person name="Bayer T."/>
            <person name="Collen J."/>
            <person name="Dattolo E."/>
            <person name="De Paoli E."/>
            <person name="Dittami S."/>
            <person name="Maumus F."/>
            <person name="Michel G."/>
            <person name="Kersting A."/>
            <person name="Lauritano C."/>
            <person name="Lohaus R."/>
            <person name="Toepel M."/>
            <person name="Tonon T."/>
            <person name="Vanneste K."/>
            <person name="Amirebrahimi M."/>
            <person name="Brakel J."/>
            <person name="Bostroem C."/>
            <person name="Chovatia M."/>
            <person name="Grimwood J."/>
            <person name="Jenkins J.W."/>
            <person name="Jueterbock A."/>
            <person name="Mraz A."/>
            <person name="Stam W.T."/>
            <person name="Tice H."/>
            <person name="Bornberg-Bauer E."/>
            <person name="Green P.J."/>
            <person name="Pearson G.A."/>
            <person name="Procaccini G."/>
            <person name="Duarte C.M."/>
            <person name="Schmutz J."/>
            <person name="Reusch T.B.H."/>
            <person name="Van de Peer Y."/>
        </authorList>
    </citation>
    <scope>NUCLEOTIDE SEQUENCE [LARGE SCALE GENOMIC DNA]</scope>
    <source>
        <strain evidence="7">cv. Finnish</strain>
    </source>
</reference>
<evidence type="ECO:0000313" key="6">
    <source>
        <dbReference type="EMBL" id="KMZ73279.1"/>
    </source>
</evidence>
<keyword evidence="4 5" id="KW-0472">Membrane</keyword>
<organism evidence="6 7">
    <name type="scientific">Zostera marina</name>
    <name type="common">Eelgrass</name>
    <dbReference type="NCBI Taxonomy" id="29655"/>
    <lineage>
        <taxon>Eukaryota</taxon>
        <taxon>Viridiplantae</taxon>
        <taxon>Streptophyta</taxon>
        <taxon>Embryophyta</taxon>
        <taxon>Tracheophyta</taxon>
        <taxon>Spermatophyta</taxon>
        <taxon>Magnoliopsida</taxon>
        <taxon>Liliopsida</taxon>
        <taxon>Zosteraceae</taxon>
        <taxon>Zostera</taxon>
    </lineage>
</organism>
<dbReference type="GO" id="GO:0009834">
    <property type="term" value="P:plant-type secondary cell wall biogenesis"/>
    <property type="evidence" value="ECO:0000318"/>
    <property type="project" value="GO_Central"/>
</dbReference>
<proteinExistence type="predicted"/>
<dbReference type="PANTHER" id="PTHR31444">
    <property type="entry name" value="OS11G0490100 PROTEIN"/>
    <property type="match status" value="1"/>
</dbReference>
<sequence length="281" mass="31651">MGVTMPERPWFVFVTALSLIVGVFLIASHVPGNKTNLMPCYFSPSSTFSSSPSSPEASTLLSKTILHYATSSTVPQQSITEISVSLNVLLRRRPCNFLVFGLGHDSPMWSSFNPDGYTLFLEEDLKWYTAVMKVHPFLNAKYVEYTTQLQLADEYLRTYRDEPSCLPKRAYVKGNKECKLALSGLPDEVYEREWDVIMVDAPKGYFPTAPGRMAAIWTAAVWGSARKSNGETDVFLHDVDRRVEKAFATEFLCENHRVGGAQRLWHFRIPKNASASHSSFC</sequence>
<protein>
    <submittedName>
        <fullName evidence="6">Uncharacterized protein</fullName>
    </submittedName>
</protein>
<dbReference type="GO" id="GO:0000139">
    <property type="term" value="C:Golgi membrane"/>
    <property type="evidence" value="ECO:0007669"/>
    <property type="project" value="UniProtKB-SubCell"/>
</dbReference>
<accession>A0A0K9PWG7</accession>
<dbReference type="EMBL" id="LFYR01000585">
    <property type="protein sequence ID" value="KMZ73279.1"/>
    <property type="molecule type" value="Genomic_DNA"/>
</dbReference>
<evidence type="ECO:0000256" key="5">
    <source>
        <dbReference type="SAM" id="Phobius"/>
    </source>
</evidence>
<dbReference type="NCBIfam" id="TIGR01627">
    <property type="entry name" value="A_thal_3515"/>
    <property type="match status" value="1"/>
</dbReference>
<keyword evidence="2 5" id="KW-0812">Transmembrane</keyword>
<dbReference type="GO" id="GO:0005794">
    <property type="term" value="C:Golgi apparatus"/>
    <property type="evidence" value="ECO:0000318"/>
    <property type="project" value="GO_Central"/>
</dbReference>
<evidence type="ECO:0000256" key="1">
    <source>
        <dbReference type="ARBA" id="ARBA00004194"/>
    </source>
</evidence>
<evidence type="ECO:0000256" key="3">
    <source>
        <dbReference type="ARBA" id="ARBA00022989"/>
    </source>
</evidence>
<evidence type="ECO:0000313" key="7">
    <source>
        <dbReference type="Proteomes" id="UP000036987"/>
    </source>
</evidence>
<name>A0A0K9PWG7_ZOSMR</name>
<dbReference type="Proteomes" id="UP000036987">
    <property type="component" value="Unassembled WGS sequence"/>
</dbReference>
<gene>
    <name evidence="6" type="ORF">ZOSMA_14G00400</name>
</gene>